<evidence type="ECO:0000313" key="2">
    <source>
        <dbReference type="EMBL" id="MBA0312318.1"/>
    </source>
</evidence>
<dbReference type="EMBL" id="RAUE01000025">
    <property type="protein sequence ID" value="MBA0312318.1"/>
    <property type="molecule type" value="Genomic_DNA"/>
</dbReference>
<evidence type="ECO:0000256" key="1">
    <source>
        <dbReference type="SAM" id="MobiDB-lite"/>
    </source>
</evidence>
<gene>
    <name evidence="2" type="ORF">D7Y33_15090</name>
</gene>
<organism evidence="2 3">
    <name type="scientific">Stenotrophomonas maltophilia</name>
    <name type="common">Pseudomonas maltophilia</name>
    <name type="synonym">Xanthomonas maltophilia</name>
    <dbReference type="NCBI Taxonomy" id="40324"/>
    <lineage>
        <taxon>Bacteria</taxon>
        <taxon>Pseudomonadati</taxon>
        <taxon>Pseudomonadota</taxon>
        <taxon>Gammaproteobacteria</taxon>
        <taxon>Lysobacterales</taxon>
        <taxon>Lysobacteraceae</taxon>
        <taxon>Stenotrophomonas</taxon>
        <taxon>Stenotrophomonas maltophilia group</taxon>
    </lineage>
</organism>
<protein>
    <submittedName>
        <fullName evidence="2">Uncharacterized protein</fullName>
    </submittedName>
</protein>
<reference evidence="2" key="1">
    <citation type="submission" date="2018-09" db="EMBL/GenBank/DDBJ databases">
        <authorList>
            <person name="Groschel M."/>
            <person name="Kohl T."/>
            <person name="Conchillo-Sole O."/>
            <person name="Mamat U."/>
            <person name="Yero D."/>
            <person name="Niemann S."/>
            <person name="Daura X."/>
            <person name="Gibert I."/>
        </authorList>
    </citation>
    <scope>NUCLEOTIDE SEQUENCE</scope>
    <source>
        <strain evidence="2">OG156</strain>
    </source>
</reference>
<reference evidence="2" key="2">
    <citation type="journal article" date="2020" name="Front. Microbiol.">
        <title>Genetic Variants of the DSF Quorum Sensing System in Stenotrophomonas maltophilia Influence Virulence and Resistance Phenotypes Among Genotypically Diverse Clinical Isolates.</title>
        <authorList>
            <person name="Yero D."/>
            <person name="Huedo P."/>
            <person name="Conchillo-Sole O."/>
            <person name="Martinez-Servat S."/>
            <person name="Mamat U."/>
            <person name="Coves X."/>
            <person name="Llanas F."/>
            <person name="Roca I."/>
            <person name="Vila J."/>
            <person name="Schaible U.E."/>
            <person name="Daura X."/>
            <person name="Gibert I."/>
        </authorList>
    </citation>
    <scope>NUCLEOTIDE SEQUENCE</scope>
    <source>
        <strain evidence="2">OG156</strain>
    </source>
</reference>
<dbReference type="Proteomes" id="UP000822271">
    <property type="component" value="Unassembled WGS sequence"/>
</dbReference>
<name>A0A2J0T4L4_STEMA</name>
<feature type="region of interest" description="Disordered" evidence="1">
    <location>
        <begin position="171"/>
        <end position="200"/>
    </location>
</feature>
<evidence type="ECO:0000313" key="3">
    <source>
        <dbReference type="Proteomes" id="UP000822271"/>
    </source>
</evidence>
<dbReference type="AlphaFoldDB" id="A0A2J0T4L4"/>
<sequence>MNLFQQTPLDGTFGDLIAGGDWCVALEFKRSWPAARSERGKWPPANLQRYLEDKQMQDIAKKAHFLCFGAKDQDEITIGAMRYSAFLRDPEASKGQATRGTAMVDLLVNCTGLDRQTSPLGVAPRVLESYLRRLSVMRKLMGSGEPPAQWLAVASTAQGYRIRSADSLEQLLDMPKTRSRERSAELDRTPEHKKSFDRER</sequence>
<comment type="caution">
    <text evidence="2">The sequence shown here is derived from an EMBL/GenBank/DDBJ whole genome shotgun (WGS) entry which is preliminary data.</text>
</comment>
<proteinExistence type="predicted"/>
<accession>A0A2J0T4L4</accession>
<feature type="compositionally biased region" description="Basic and acidic residues" evidence="1">
    <location>
        <begin position="175"/>
        <end position="200"/>
    </location>
</feature>